<evidence type="ECO:0000256" key="2">
    <source>
        <dbReference type="ARBA" id="ARBA00022475"/>
    </source>
</evidence>
<keyword evidence="1 11" id="KW-0813">Transport</keyword>
<comment type="caution">
    <text evidence="12">The sequence shown here is derived from an EMBL/GenBank/DDBJ whole genome shotgun (WGS) entry which is preliminary data.</text>
</comment>
<evidence type="ECO:0000256" key="3">
    <source>
        <dbReference type="ARBA" id="ARBA00022538"/>
    </source>
</evidence>
<protein>
    <recommendedName>
        <fullName evidence="11">Potassium-transporting ATPase KdpC subunit</fullName>
    </recommendedName>
    <alternativeName>
        <fullName evidence="11">ATP phosphohydrolase [potassium-transporting] C chain</fullName>
    </alternativeName>
    <alternativeName>
        <fullName evidence="11">Potassium-binding and translocating subunit C</fullName>
    </alternativeName>
    <alternativeName>
        <fullName evidence="11">Potassium-translocating ATPase C chain</fullName>
    </alternativeName>
</protein>
<evidence type="ECO:0000313" key="13">
    <source>
        <dbReference type="Proteomes" id="UP001600894"/>
    </source>
</evidence>
<evidence type="ECO:0000256" key="5">
    <source>
        <dbReference type="ARBA" id="ARBA00022741"/>
    </source>
</evidence>
<dbReference type="NCBIfam" id="TIGR00681">
    <property type="entry name" value="kdpC"/>
    <property type="match status" value="1"/>
</dbReference>
<keyword evidence="3 11" id="KW-0633">Potassium transport</keyword>
<evidence type="ECO:0000256" key="10">
    <source>
        <dbReference type="ARBA" id="ARBA00023136"/>
    </source>
</evidence>
<evidence type="ECO:0000313" key="12">
    <source>
        <dbReference type="EMBL" id="GAA6269106.1"/>
    </source>
</evidence>
<evidence type="ECO:0000256" key="11">
    <source>
        <dbReference type="HAMAP-Rule" id="MF_00276"/>
    </source>
</evidence>
<comment type="subunit">
    <text evidence="11">The system is composed of three essential subunits: KdpA, KdpB and KdpC.</text>
</comment>
<gene>
    <name evidence="11" type="primary">kdpC</name>
    <name evidence="12" type="ORF">F130042H8_21660</name>
</gene>
<evidence type="ECO:0000256" key="8">
    <source>
        <dbReference type="ARBA" id="ARBA00022989"/>
    </source>
</evidence>
<reference evidence="12 13" key="1">
    <citation type="submission" date="2024-04" db="EMBL/GenBank/DDBJ databases">
        <title>Defined microbial consortia suppress multidrug-resistant proinflammatory Enterobacteriaceae via ecological control.</title>
        <authorList>
            <person name="Furuichi M."/>
            <person name="Kawaguchi T."/>
            <person name="Pust M."/>
            <person name="Yasuma K."/>
            <person name="Plichta D."/>
            <person name="Hasegawa N."/>
            <person name="Ohya T."/>
            <person name="Bhattarai S."/>
            <person name="Sasajima S."/>
            <person name="Aoto Y."/>
            <person name="Tuganbaev T."/>
            <person name="Yaginuma M."/>
            <person name="Ueda M."/>
            <person name="Okahashi N."/>
            <person name="Amafuji K."/>
            <person name="Kiridooshi Y."/>
            <person name="Sugita K."/>
            <person name="Strazar M."/>
            <person name="Skelly A."/>
            <person name="Suda W."/>
            <person name="Hattori M."/>
            <person name="Nakamoto N."/>
            <person name="Caballero S."/>
            <person name="Norman J."/>
            <person name="Olle B."/>
            <person name="Tanoue T."/>
            <person name="Arita M."/>
            <person name="Bucci V."/>
            <person name="Atarashi K."/>
            <person name="Xavier R."/>
            <person name="Honda K."/>
        </authorList>
    </citation>
    <scope>NUCLEOTIDE SEQUENCE [LARGE SCALE GENOMIC DNA]</scope>
    <source>
        <strain evidence="13">f13</strain>
    </source>
</reference>
<dbReference type="PANTHER" id="PTHR30042">
    <property type="entry name" value="POTASSIUM-TRANSPORTING ATPASE C CHAIN"/>
    <property type="match status" value="1"/>
</dbReference>
<keyword evidence="2 11" id="KW-1003">Cell membrane</keyword>
<name>A0ABQ0AYJ7_9FIRM</name>
<accession>A0ABQ0AYJ7</accession>
<keyword evidence="4 11" id="KW-0812">Transmembrane</keyword>
<dbReference type="PIRSF" id="PIRSF001296">
    <property type="entry name" value="K_ATPase_KdpC"/>
    <property type="match status" value="1"/>
</dbReference>
<keyword evidence="5 11" id="KW-0547">Nucleotide-binding</keyword>
<evidence type="ECO:0000256" key="7">
    <source>
        <dbReference type="ARBA" id="ARBA00022958"/>
    </source>
</evidence>
<keyword evidence="9 11" id="KW-0406">Ion transport</keyword>
<keyword evidence="13" id="KW-1185">Reference proteome</keyword>
<dbReference type="PANTHER" id="PTHR30042:SF2">
    <property type="entry name" value="POTASSIUM-TRANSPORTING ATPASE KDPC SUBUNIT"/>
    <property type="match status" value="1"/>
</dbReference>
<comment type="function">
    <text evidence="11">Part of the high-affinity ATP-driven potassium transport (or Kdp) system, which catalyzes the hydrolysis of ATP coupled with the electrogenic transport of potassium into the cytoplasm. This subunit acts as a catalytic chaperone that increases the ATP-binding affinity of the ATP-hydrolyzing subunit KdpB by the formation of a transient KdpB/KdpC/ATP ternary complex.</text>
</comment>
<keyword evidence="10 11" id="KW-0472">Membrane</keyword>
<keyword evidence="7 11" id="KW-0630">Potassium</keyword>
<dbReference type="RefSeq" id="WP_176254018.1">
    <property type="nucleotide sequence ID" value="NZ_BAABXL010000001.1"/>
</dbReference>
<organism evidence="12 13">
    <name type="scientific">Enterocloster alcoholdehydrogenati</name>
    <dbReference type="NCBI Taxonomy" id="2547410"/>
    <lineage>
        <taxon>Bacteria</taxon>
        <taxon>Bacillati</taxon>
        <taxon>Bacillota</taxon>
        <taxon>Clostridia</taxon>
        <taxon>Lachnospirales</taxon>
        <taxon>Lachnospiraceae</taxon>
        <taxon>Enterocloster</taxon>
    </lineage>
</organism>
<comment type="similarity">
    <text evidence="11">Belongs to the KdpC family.</text>
</comment>
<proteinExistence type="inferred from homology"/>
<dbReference type="HAMAP" id="MF_00276">
    <property type="entry name" value="KdpC"/>
    <property type="match status" value="1"/>
</dbReference>
<evidence type="ECO:0000256" key="6">
    <source>
        <dbReference type="ARBA" id="ARBA00022840"/>
    </source>
</evidence>
<dbReference type="EMBL" id="BAABXL010000001">
    <property type="protein sequence ID" value="GAA6269106.1"/>
    <property type="molecule type" value="Genomic_DNA"/>
</dbReference>
<keyword evidence="6 11" id="KW-0067">ATP-binding</keyword>
<comment type="subcellular location">
    <subcellularLocation>
        <location evidence="11">Cell membrane</location>
        <topology evidence="11">Single-pass membrane protein</topology>
    </subcellularLocation>
</comment>
<evidence type="ECO:0000256" key="4">
    <source>
        <dbReference type="ARBA" id="ARBA00022692"/>
    </source>
</evidence>
<keyword evidence="8 11" id="KW-1133">Transmembrane helix</keyword>
<dbReference type="InterPro" id="IPR003820">
    <property type="entry name" value="KdpC"/>
</dbReference>
<evidence type="ECO:0000256" key="9">
    <source>
        <dbReference type="ARBA" id="ARBA00023065"/>
    </source>
</evidence>
<dbReference type="Proteomes" id="UP001600894">
    <property type="component" value="Unassembled WGS sequence"/>
</dbReference>
<dbReference type="Pfam" id="PF02669">
    <property type="entry name" value="KdpC"/>
    <property type="match status" value="1"/>
</dbReference>
<evidence type="ECO:0000256" key="1">
    <source>
        <dbReference type="ARBA" id="ARBA00022448"/>
    </source>
</evidence>
<dbReference type="NCBIfam" id="NF001454">
    <property type="entry name" value="PRK00315.1"/>
    <property type="match status" value="1"/>
</dbReference>
<sequence length="212" mass="22886">MKQFLKTLKGAVILTVLMAVLSSVVYPAVTTILAQTFFKEKANGSLIYADGTAIGSELVGQKWEDPRFFKGRPSSVNYNVYTDEEKENGSYTGVASGTYNYGPTNEKLTDRVEEAVAAFKEEYKKATGKELTEEIPADLFTASGSGLDPHISPAAARIQVPIVAAASGLDEGEVNKLVEAHTEHKLLGIFGEERVNVLELNLDLAKKLGITA</sequence>